<organism evidence="5 6">
    <name type="scientific">Microbulbifer echini</name>
    <dbReference type="NCBI Taxonomy" id="1529067"/>
    <lineage>
        <taxon>Bacteria</taxon>
        <taxon>Pseudomonadati</taxon>
        <taxon>Pseudomonadota</taxon>
        <taxon>Gammaproteobacteria</taxon>
        <taxon>Cellvibrionales</taxon>
        <taxon>Microbulbiferaceae</taxon>
        <taxon>Microbulbifer</taxon>
    </lineage>
</organism>
<proteinExistence type="inferred from homology"/>
<dbReference type="RefSeq" id="WP_371842406.1">
    <property type="nucleotide sequence ID" value="NZ_JBGMEL010000001.1"/>
</dbReference>
<evidence type="ECO:0000313" key="6">
    <source>
        <dbReference type="Proteomes" id="UP001569414"/>
    </source>
</evidence>
<dbReference type="PROSITE" id="PS50206">
    <property type="entry name" value="RHODANESE_3"/>
    <property type="match status" value="1"/>
</dbReference>
<dbReference type="InterPro" id="IPR036873">
    <property type="entry name" value="Rhodanese-like_dom_sf"/>
</dbReference>
<dbReference type="SUPFAM" id="SSF52540">
    <property type="entry name" value="P-loop containing nucleoside triphosphate hydrolases"/>
    <property type="match status" value="1"/>
</dbReference>
<dbReference type="HAMAP" id="MF_01622">
    <property type="entry name" value="tRNA_sel_U_synth"/>
    <property type="match status" value="1"/>
</dbReference>
<dbReference type="InterPro" id="IPR017582">
    <property type="entry name" value="SelU"/>
</dbReference>
<keyword evidence="6" id="KW-1185">Reference proteome</keyword>
<dbReference type="Pfam" id="PF26341">
    <property type="entry name" value="AAA_SelU"/>
    <property type="match status" value="1"/>
</dbReference>
<evidence type="ECO:0000313" key="5">
    <source>
        <dbReference type="EMBL" id="MFA0789292.1"/>
    </source>
</evidence>
<dbReference type="Gene3D" id="3.40.250.10">
    <property type="entry name" value="Rhodanese-like domain"/>
    <property type="match status" value="1"/>
</dbReference>
<feature type="domain" description="Rhodanese" evidence="3">
    <location>
        <begin position="12"/>
        <end position="135"/>
    </location>
</feature>
<comment type="subunit">
    <text evidence="2">Monomer.</text>
</comment>
<keyword evidence="2 5" id="KW-0808">Transferase</keyword>
<sequence length="367" mass="41720">MRQNTADYRALFLNDIPLLDVRAAIEFQRGAFPYAQNFPLLDDRQREIIGIEYKQKGQQAAIDLGWQLATTDVVKQRLNRWCQFIRQHPQGYLYCFRGGLRSRTTQQLLRDAGVDYPLVEGGYKAMRNYLLTELENLSQQLPMIVIAGHTGSGKTELIQGINRSLDLEAIARHRGSSFGSTDGKQPAQIDFENQLSINLLKLSQAAGPVFIEDESRLIGRCALPPLLQSAMKKAPRVLVEEPLEQRAQRIVRDYVCEALPRFGGEAISAKALGDKLRNNLNKIRKRLGGLRYQQLDAQLVEANGELERSGHHDAYIPLVINLLREYYDGSYSYLMEKRESAILFRGNYDEVKEWLEKAVLHGIEESA</sequence>
<comment type="catalytic activity">
    <reaction evidence="2">
        <text>5-methylaminomethyl-2-thiouridine(34) in tRNA + selenophosphate + (2E)-geranyl diphosphate + H2O + H(+) = 5-methylaminomethyl-2-selenouridine(34) in tRNA + (2E)-thiogeraniol + phosphate + diphosphate</text>
        <dbReference type="Rhea" id="RHEA:42716"/>
        <dbReference type="Rhea" id="RHEA-COMP:10195"/>
        <dbReference type="Rhea" id="RHEA-COMP:10196"/>
        <dbReference type="ChEBI" id="CHEBI:15377"/>
        <dbReference type="ChEBI" id="CHEBI:15378"/>
        <dbReference type="ChEBI" id="CHEBI:16144"/>
        <dbReference type="ChEBI" id="CHEBI:33019"/>
        <dbReference type="ChEBI" id="CHEBI:43474"/>
        <dbReference type="ChEBI" id="CHEBI:58057"/>
        <dbReference type="ChEBI" id="CHEBI:74455"/>
        <dbReference type="ChEBI" id="CHEBI:82743"/>
        <dbReference type="ChEBI" id="CHEBI:143703"/>
        <dbReference type="EC" id="2.9.1.3"/>
    </reaction>
</comment>
<accession>A0ABV4NIX1</accession>
<evidence type="ECO:0000259" key="4">
    <source>
        <dbReference type="PROSITE" id="PS50404"/>
    </source>
</evidence>
<comment type="catalytic activity">
    <reaction evidence="2">
        <text>5-methylaminomethyl-2-thiouridine(34) in tRNA + (2E)-geranyl diphosphate = 5-methylaminomethyl-S-(2E)-geranyl-thiouridine(34) in tRNA + diphosphate</text>
        <dbReference type="Rhea" id="RHEA:14085"/>
        <dbReference type="Rhea" id="RHEA-COMP:10195"/>
        <dbReference type="Rhea" id="RHEA-COMP:14654"/>
        <dbReference type="ChEBI" id="CHEBI:33019"/>
        <dbReference type="ChEBI" id="CHEBI:58057"/>
        <dbReference type="ChEBI" id="CHEBI:74455"/>
        <dbReference type="ChEBI" id="CHEBI:140632"/>
    </reaction>
</comment>
<evidence type="ECO:0000256" key="2">
    <source>
        <dbReference type="HAMAP-Rule" id="MF_01622"/>
    </source>
</evidence>
<dbReference type="SMART" id="SM00450">
    <property type="entry name" value="RHOD"/>
    <property type="match status" value="1"/>
</dbReference>
<dbReference type="Proteomes" id="UP001569414">
    <property type="component" value="Unassembled WGS sequence"/>
</dbReference>
<comment type="similarity">
    <text evidence="2">Belongs to the SelU family.</text>
</comment>
<dbReference type="NCBIfam" id="NF008750">
    <property type="entry name" value="PRK11784.1-2"/>
    <property type="match status" value="1"/>
</dbReference>
<comment type="caution">
    <text evidence="5">The sequence shown here is derived from an EMBL/GenBank/DDBJ whole genome shotgun (WGS) entry which is preliminary data.</text>
</comment>
<dbReference type="PANTHER" id="PTHR30401">
    <property type="entry name" value="TRNA 2-SELENOURIDINE SYNTHASE"/>
    <property type="match status" value="1"/>
</dbReference>
<feature type="active site" description="S-selanylcysteine intermediate" evidence="2">
    <location>
        <position position="95"/>
    </location>
</feature>
<dbReference type="NCBIfam" id="NF008751">
    <property type="entry name" value="PRK11784.1-3"/>
    <property type="match status" value="1"/>
</dbReference>
<dbReference type="EMBL" id="JBGMEL010000001">
    <property type="protein sequence ID" value="MFA0789292.1"/>
    <property type="molecule type" value="Genomic_DNA"/>
</dbReference>
<protein>
    <recommendedName>
        <fullName evidence="2">tRNA 2-selenouridine synthase</fullName>
        <ecNumber evidence="2">2.9.1.3</ecNumber>
    </recommendedName>
</protein>
<comment type="catalytic activity">
    <reaction evidence="2">
        <text>5-methylaminomethyl-2-(Se-phospho)selenouridine(34) in tRNA + H2O = 5-methylaminomethyl-2-selenouridine(34) in tRNA + phosphate</text>
        <dbReference type="Rhea" id="RHEA:60176"/>
        <dbReference type="Rhea" id="RHEA-COMP:10196"/>
        <dbReference type="Rhea" id="RHEA-COMP:15523"/>
        <dbReference type="ChEBI" id="CHEBI:15377"/>
        <dbReference type="ChEBI" id="CHEBI:43474"/>
        <dbReference type="ChEBI" id="CHEBI:82743"/>
        <dbReference type="ChEBI" id="CHEBI:143702"/>
    </reaction>
</comment>
<feature type="domain" description="GST N-terminal" evidence="4">
    <location>
        <begin position="89"/>
        <end position="182"/>
    </location>
</feature>
<dbReference type="InterPro" id="IPR004045">
    <property type="entry name" value="Glutathione_S-Trfase_N"/>
</dbReference>
<dbReference type="PANTHER" id="PTHR30401:SF0">
    <property type="entry name" value="TRNA 2-SELENOURIDINE SYNTHASE"/>
    <property type="match status" value="1"/>
</dbReference>
<dbReference type="NCBIfam" id="TIGR03167">
    <property type="entry name" value="tRNA_sel_U_synt"/>
    <property type="match status" value="1"/>
</dbReference>
<dbReference type="InterPro" id="IPR001763">
    <property type="entry name" value="Rhodanese-like_dom"/>
</dbReference>
<keyword evidence="1 2" id="KW-0711">Selenium</keyword>
<gene>
    <name evidence="5" type="primary">mnmH</name>
    <name evidence="2" type="synonym">selU</name>
    <name evidence="5" type="ORF">ACCI51_01970</name>
</gene>
<name>A0ABV4NIX1_9GAMM</name>
<dbReference type="GO" id="GO:0016740">
    <property type="term" value="F:transferase activity"/>
    <property type="evidence" value="ECO:0007669"/>
    <property type="project" value="UniProtKB-KW"/>
</dbReference>
<comment type="catalytic activity">
    <reaction evidence="2">
        <text>5-methylaminomethyl-S-(2E)-geranyl-thiouridine(34) in tRNA + selenophosphate + H(+) = 5-methylaminomethyl-2-(Se-phospho)selenouridine(34) in tRNA + (2E)-thiogeraniol</text>
        <dbReference type="Rhea" id="RHEA:60172"/>
        <dbReference type="Rhea" id="RHEA-COMP:14654"/>
        <dbReference type="Rhea" id="RHEA-COMP:15523"/>
        <dbReference type="ChEBI" id="CHEBI:15378"/>
        <dbReference type="ChEBI" id="CHEBI:16144"/>
        <dbReference type="ChEBI" id="CHEBI:140632"/>
        <dbReference type="ChEBI" id="CHEBI:143702"/>
        <dbReference type="ChEBI" id="CHEBI:143703"/>
    </reaction>
</comment>
<dbReference type="SUPFAM" id="SSF52821">
    <property type="entry name" value="Rhodanese/Cell cycle control phosphatase"/>
    <property type="match status" value="1"/>
</dbReference>
<comment type="function">
    <text evidence="2">Involved in the post-transcriptional modification of the uridine at the wobble position (U34) of tRNA(Lys), tRNA(Glu) and tRNA(Gln). Catalyzes the conversion of 2-thiouridine (S2U-RNA) to 2-selenouridine (Se2U-RNA). Acts in a two-step process involving geranylation of 2-thiouridine (S2U) to S-geranyl-2-thiouridine (geS2U) and subsequent selenation of the latter derivative to 2-selenouridine (Se2U) in the tRNA chain.</text>
</comment>
<evidence type="ECO:0000259" key="3">
    <source>
        <dbReference type="PROSITE" id="PS50206"/>
    </source>
</evidence>
<dbReference type="InterPro" id="IPR027417">
    <property type="entry name" value="P-loop_NTPase"/>
</dbReference>
<dbReference type="PROSITE" id="PS50404">
    <property type="entry name" value="GST_NTER"/>
    <property type="match status" value="1"/>
</dbReference>
<dbReference type="EC" id="2.9.1.3" evidence="2"/>
<evidence type="ECO:0000256" key="1">
    <source>
        <dbReference type="ARBA" id="ARBA00023266"/>
    </source>
</evidence>
<reference evidence="5 6" key="1">
    <citation type="submission" date="2024-08" db="EMBL/GenBank/DDBJ databases">
        <authorList>
            <person name="Ishaq N."/>
        </authorList>
    </citation>
    <scope>NUCLEOTIDE SEQUENCE [LARGE SCALE GENOMIC DNA]</scope>
    <source>
        <strain evidence="5 6">JCM 30400</strain>
    </source>
</reference>
<dbReference type="InterPro" id="IPR058840">
    <property type="entry name" value="AAA_SelU"/>
</dbReference>